<evidence type="ECO:0000313" key="4">
    <source>
        <dbReference type="Proteomes" id="UP000664859"/>
    </source>
</evidence>
<evidence type="ECO:0000256" key="2">
    <source>
        <dbReference type="SAM" id="MobiDB-lite"/>
    </source>
</evidence>
<feature type="compositionally biased region" description="Basic residues" evidence="2">
    <location>
        <begin position="992"/>
        <end position="1003"/>
    </location>
</feature>
<keyword evidence="4" id="KW-1185">Reference proteome</keyword>
<reference evidence="3" key="1">
    <citation type="submission" date="2021-02" db="EMBL/GenBank/DDBJ databases">
        <title>First Annotated Genome of the Yellow-green Alga Tribonema minus.</title>
        <authorList>
            <person name="Mahan K.M."/>
        </authorList>
    </citation>
    <scope>NUCLEOTIDE SEQUENCE</scope>
    <source>
        <strain evidence="3">UTEX B ZZ1240</strain>
    </source>
</reference>
<dbReference type="AlphaFoldDB" id="A0A836CFR6"/>
<feature type="compositionally biased region" description="Low complexity" evidence="2">
    <location>
        <begin position="741"/>
        <end position="750"/>
    </location>
</feature>
<feature type="compositionally biased region" description="Gly residues" evidence="2">
    <location>
        <begin position="768"/>
        <end position="781"/>
    </location>
</feature>
<dbReference type="Proteomes" id="UP000664859">
    <property type="component" value="Unassembled WGS sequence"/>
</dbReference>
<dbReference type="EMBL" id="JAFCMP010000201">
    <property type="protein sequence ID" value="KAG5183578.1"/>
    <property type="molecule type" value="Genomic_DNA"/>
</dbReference>
<feature type="region of interest" description="Disordered" evidence="2">
    <location>
        <begin position="644"/>
        <end position="679"/>
    </location>
</feature>
<evidence type="ECO:0000256" key="1">
    <source>
        <dbReference type="SAM" id="Coils"/>
    </source>
</evidence>
<proteinExistence type="predicted"/>
<evidence type="ECO:0000313" key="3">
    <source>
        <dbReference type="EMBL" id="KAG5183578.1"/>
    </source>
</evidence>
<gene>
    <name evidence="3" type="ORF">JKP88DRAFT_348636</name>
</gene>
<name>A0A836CFR6_9STRA</name>
<feature type="compositionally biased region" description="Basic and acidic residues" evidence="2">
    <location>
        <begin position="915"/>
        <end position="941"/>
    </location>
</feature>
<protein>
    <submittedName>
        <fullName evidence="3">Uncharacterized protein</fullName>
    </submittedName>
</protein>
<organism evidence="3 4">
    <name type="scientific">Tribonema minus</name>
    <dbReference type="NCBI Taxonomy" id="303371"/>
    <lineage>
        <taxon>Eukaryota</taxon>
        <taxon>Sar</taxon>
        <taxon>Stramenopiles</taxon>
        <taxon>Ochrophyta</taxon>
        <taxon>PX clade</taxon>
        <taxon>Xanthophyceae</taxon>
        <taxon>Tribonematales</taxon>
        <taxon>Tribonemataceae</taxon>
        <taxon>Tribonema</taxon>
    </lineage>
</organism>
<feature type="region of interest" description="Disordered" evidence="2">
    <location>
        <begin position="881"/>
        <end position="1003"/>
    </location>
</feature>
<feature type="compositionally biased region" description="Basic and acidic residues" evidence="2">
    <location>
        <begin position="881"/>
        <end position="890"/>
    </location>
</feature>
<feature type="coiled-coil region" evidence="1">
    <location>
        <begin position="471"/>
        <end position="498"/>
    </location>
</feature>
<dbReference type="OrthoDB" id="125903at2759"/>
<feature type="region of interest" description="Disordered" evidence="2">
    <location>
        <begin position="741"/>
        <end position="793"/>
    </location>
</feature>
<keyword evidence="1" id="KW-0175">Coiled coil</keyword>
<comment type="caution">
    <text evidence="3">The sequence shown here is derived from an EMBL/GenBank/DDBJ whole genome shotgun (WGS) entry which is preliminary data.</text>
</comment>
<sequence>MRSEDPSWASPCCSPKVVYGLLDSAMLPRGGRNMLETAFCSELSLLVHLNGASLTAALKNNDGDTRVVIGAMRAMAAIGSSAFVGATSGGLDLGEAGSRGFSLNAGITQLSAADPLRILSPTSGGRGVEGDLRLGGMARFTGGGEAVDRRPRLVLMALQSTDQTPATGDQDITPPSLPRLALLSSPPLPPALSTPDLLACSRDGHKQDTLTPLATLIVPAGGRPRGVRFWGEGSRVLVLAAWDAKGDEGRLLPAIGGGAVACRTALLVYTLPSGGAAVAAAAAAAAVSGAAGAAAVSAAATAAGGQPSPVLAPPSAAAAAPATGAAAAAAAITKEEAGFSDVCQLSGKLLRNIVQSKEGGEVMSQAVAAVRGATKEGGAQEPALAVNYGTLFGVDCGLMGMVTATPFESLDAAGVSALRKLVTAVQQLAASLTDSAPQGSDAQHKLQLLSIHIKGLLLAAQTPNMHPQSMVKLAPEKVAKLKDQIKRVEKELQTFADEVPSYPPDNQIAAVNALSTVVHHGAFAIPRVAAIFTHWLQQSHGLTTERSAASSGDAVAAGGEGRGVGGAEGDVAAGGGGLCKTALHNVAACSVAMLNSHGNSAAARAKTKLVAALGPKSVSDAEGDPEGQTGGAEQVAVAPEVGARGAQGTAEGSMDWVGEPDSDGDDQQRTKAAGRGGGGAASAVAAASAAAAAKSTAGAKPAAEDASAAAAAVATAPAAAAAVAAIDAAGDDAALGVEDAPEGAAGAEQRQGSEEEGGGGGGERKGAKGGGRGKPGGGKGWNGPWDQGDTRSFGVELGESFSRPVPNGRGKGPARFPADSFVSFSYSFQPQSVKGQPAADSRGAQVCCVGKAVKAKPQECVLLFDGTTFVLERLHTAVKTLKPEDGDQGPKTKQQVGQELQGLKKAAKPLNPSDLRARAQERKRQLAEKELEEQQMRERAEAAATEALAADHDTSIVEPEENPTVTRAFKAATAVMEAEDAESKSGDGSVKGGRKRARTEKAP</sequence>
<accession>A0A836CFR6</accession>